<comment type="cofactor">
    <cofactor evidence="1">
        <name>Mg(2+)</name>
        <dbReference type="ChEBI" id="CHEBI:18420"/>
    </cofactor>
</comment>
<feature type="domain" description="Nudix hydrolase" evidence="7">
    <location>
        <begin position="149"/>
        <end position="273"/>
    </location>
</feature>
<dbReference type="SUPFAM" id="SSF55811">
    <property type="entry name" value="Nudix"/>
    <property type="match status" value="1"/>
</dbReference>
<dbReference type="Gene3D" id="3.90.79.10">
    <property type="entry name" value="Nucleoside Triphosphate Pyrophosphohydrolase"/>
    <property type="match status" value="1"/>
</dbReference>
<name>A0ABR7G5S7_9FIRM</name>
<evidence type="ECO:0000256" key="1">
    <source>
        <dbReference type="ARBA" id="ARBA00001946"/>
    </source>
</evidence>
<evidence type="ECO:0000259" key="7">
    <source>
        <dbReference type="PROSITE" id="PS51462"/>
    </source>
</evidence>
<keyword evidence="5" id="KW-0460">Magnesium</keyword>
<dbReference type="RefSeq" id="WP_186864650.1">
    <property type="nucleotide sequence ID" value="NZ_JACOPE010000001.1"/>
</dbReference>
<dbReference type="InterPro" id="IPR015797">
    <property type="entry name" value="NUDIX_hydrolase-like_dom_sf"/>
</dbReference>
<evidence type="ECO:0000313" key="9">
    <source>
        <dbReference type="Proteomes" id="UP000631576"/>
    </source>
</evidence>
<gene>
    <name evidence="8" type="primary">nudC</name>
    <name evidence="8" type="ORF">H8S40_04285</name>
</gene>
<comment type="caution">
    <text evidence="8">The sequence shown here is derived from an EMBL/GenBank/DDBJ whole genome shotgun (WGS) entry which is preliminary data.</text>
</comment>
<dbReference type="PROSITE" id="PS00893">
    <property type="entry name" value="NUDIX_BOX"/>
    <property type="match status" value="1"/>
</dbReference>
<dbReference type="NCBIfam" id="NF001299">
    <property type="entry name" value="PRK00241.1"/>
    <property type="match status" value="1"/>
</dbReference>
<dbReference type="EC" id="3.6.1.22" evidence="2"/>
<keyword evidence="4 8" id="KW-0378">Hydrolase</keyword>
<dbReference type="EMBL" id="JACOPE010000001">
    <property type="protein sequence ID" value="MBC5682794.1"/>
    <property type="molecule type" value="Genomic_DNA"/>
</dbReference>
<evidence type="ECO:0000256" key="3">
    <source>
        <dbReference type="ARBA" id="ARBA00022723"/>
    </source>
</evidence>
<evidence type="ECO:0000256" key="2">
    <source>
        <dbReference type="ARBA" id="ARBA00012381"/>
    </source>
</evidence>
<evidence type="ECO:0000256" key="5">
    <source>
        <dbReference type="ARBA" id="ARBA00022842"/>
    </source>
</evidence>
<dbReference type="Pfam" id="PF09297">
    <property type="entry name" value="Zn_ribbon_NUD"/>
    <property type="match status" value="1"/>
</dbReference>
<dbReference type="PROSITE" id="PS51462">
    <property type="entry name" value="NUDIX"/>
    <property type="match status" value="1"/>
</dbReference>
<dbReference type="PANTHER" id="PTHR11383:SF3">
    <property type="entry name" value="NAD(P)H PYROPHOSPHATASE NUDT13, MITOCHONDRIAL"/>
    <property type="match status" value="1"/>
</dbReference>
<reference evidence="8 9" key="1">
    <citation type="submission" date="2020-08" db="EMBL/GenBank/DDBJ databases">
        <title>Genome public.</title>
        <authorList>
            <person name="Liu C."/>
            <person name="Sun Q."/>
        </authorList>
    </citation>
    <scope>NUCLEOTIDE SEQUENCE [LARGE SCALE GENOMIC DNA]</scope>
    <source>
        <strain evidence="8 9">NSJ-13</strain>
    </source>
</reference>
<protein>
    <recommendedName>
        <fullName evidence="2">NAD(+) diphosphatase</fullName>
        <ecNumber evidence="2">3.6.1.22</ecNumber>
    </recommendedName>
</protein>
<dbReference type="SUPFAM" id="SSF144020">
    <property type="entry name" value="FdhE-like"/>
    <property type="match status" value="1"/>
</dbReference>
<accession>A0ABR7G5S7</accession>
<dbReference type="InterPro" id="IPR049734">
    <property type="entry name" value="NudC-like_C"/>
</dbReference>
<dbReference type="PANTHER" id="PTHR11383">
    <property type="entry name" value="NUCLEOSIDE DIPHOSPHATE-LINKED MOIETY X MOTIF 13"/>
    <property type="match status" value="1"/>
</dbReference>
<evidence type="ECO:0000313" key="8">
    <source>
        <dbReference type="EMBL" id="MBC5682794.1"/>
    </source>
</evidence>
<evidence type="ECO:0000256" key="6">
    <source>
        <dbReference type="ARBA" id="ARBA00023027"/>
    </source>
</evidence>
<dbReference type="InterPro" id="IPR024064">
    <property type="entry name" value="FdhE-like_sf"/>
</dbReference>
<dbReference type="GO" id="GO:0016787">
    <property type="term" value="F:hydrolase activity"/>
    <property type="evidence" value="ECO:0007669"/>
    <property type="project" value="UniProtKB-KW"/>
</dbReference>
<evidence type="ECO:0000256" key="4">
    <source>
        <dbReference type="ARBA" id="ARBA00022801"/>
    </source>
</evidence>
<keyword evidence="3" id="KW-0479">Metal-binding</keyword>
<organism evidence="8 9">
    <name type="scientific">Ruminococcus hominis</name>
    <dbReference type="NCBI Taxonomy" id="2763065"/>
    <lineage>
        <taxon>Bacteria</taxon>
        <taxon>Bacillati</taxon>
        <taxon>Bacillota</taxon>
        <taxon>Clostridia</taxon>
        <taxon>Eubacteriales</taxon>
        <taxon>Oscillospiraceae</taxon>
        <taxon>Ruminococcus</taxon>
    </lineage>
</organism>
<dbReference type="Gene3D" id="3.90.79.20">
    <property type="match status" value="1"/>
</dbReference>
<dbReference type="InterPro" id="IPR000086">
    <property type="entry name" value="NUDIX_hydrolase_dom"/>
</dbReference>
<sequence>MIQDIAPHQYNNAYKPVPPKKDSFALYYEKRTCLMKKSEEGMTFPTFADLERLNEDIYENYTYLFSIDNKPFYLVNDINRERLSAYTMENTEVFRTIQPRYLAFAGITGYQLYSWYQSHKFCGRCGSPTQKDEKERMLYCEKCGLMEFPKICPATIIAVRDGNRLLLSKYAGRTYKKYALLAGYTEIGETIEETVKREVMEEVGLKVKNIQYYKSQPWSFSDTLLMGFYCDLDGEDKITLDQDELALAEWFEREDLPEVTSDESLTNEMIQMFKLGKI</sequence>
<proteinExistence type="predicted"/>
<keyword evidence="6" id="KW-0520">NAD</keyword>
<dbReference type="Proteomes" id="UP000631576">
    <property type="component" value="Unassembled WGS sequence"/>
</dbReference>
<dbReference type="Pfam" id="PF00293">
    <property type="entry name" value="NUDIX"/>
    <property type="match status" value="1"/>
</dbReference>
<dbReference type="InterPro" id="IPR015376">
    <property type="entry name" value="Znr_NADH_PPase"/>
</dbReference>
<keyword evidence="9" id="KW-1185">Reference proteome</keyword>
<dbReference type="CDD" id="cd03429">
    <property type="entry name" value="NUDIX_NADH_pyrophosphatase_Nudt13"/>
    <property type="match status" value="1"/>
</dbReference>
<dbReference type="InterPro" id="IPR020084">
    <property type="entry name" value="NUDIX_hydrolase_CS"/>
</dbReference>